<evidence type="ECO:0000256" key="1">
    <source>
        <dbReference type="SAM" id="MobiDB-lite"/>
    </source>
</evidence>
<proteinExistence type="predicted"/>
<gene>
    <name evidence="2" type="ORF">MEUPH1_LOCUS28437</name>
</gene>
<dbReference type="Proteomes" id="UP001160148">
    <property type="component" value="Unassembled WGS sequence"/>
</dbReference>
<protein>
    <submittedName>
        <fullName evidence="2">Uncharacterized protein</fullName>
    </submittedName>
</protein>
<dbReference type="EMBL" id="CARXXK010001250">
    <property type="protein sequence ID" value="CAI6374860.1"/>
    <property type="molecule type" value="Genomic_DNA"/>
</dbReference>
<dbReference type="AlphaFoldDB" id="A0AAV0Y1Y0"/>
<comment type="caution">
    <text evidence="2">The sequence shown here is derived from an EMBL/GenBank/DDBJ whole genome shotgun (WGS) entry which is preliminary data.</text>
</comment>
<name>A0AAV0Y1Y0_9HEMI</name>
<feature type="compositionally biased region" description="Basic and acidic residues" evidence="1">
    <location>
        <begin position="74"/>
        <end position="87"/>
    </location>
</feature>
<reference evidence="2 3" key="1">
    <citation type="submission" date="2023-01" db="EMBL/GenBank/DDBJ databases">
        <authorList>
            <person name="Whitehead M."/>
        </authorList>
    </citation>
    <scope>NUCLEOTIDE SEQUENCE [LARGE SCALE GENOMIC DNA]</scope>
</reference>
<keyword evidence="3" id="KW-1185">Reference proteome</keyword>
<feature type="region of interest" description="Disordered" evidence="1">
    <location>
        <begin position="72"/>
        <end position="100"/>
    </location>
</feature>
<evidence type="ECO:0000313" key="2">
    <source>
        <dbReference type="EMBL" id="CAI6374860.1"/>
    </source>
</evidence>
<organism evidence="2 3">
    <name type="scientific">Macrosiphum euphorbiae</name>
    <name type="common">potato aphid</name>
    <dbReference type="NCBI Taxonomy" id="13131"/>
    <lineage>
        <taxon>Eukaryota</taxon>
        <taxon>Metazoa</taxon>
        <taxon>Ecdysozoa</taxon>
        <taxon>Arthropoda</taxon>
        <taxon>Hexapoda</taxon>
        <taxon>Insecta</taxon>
        <taxon>Pterygota</taxon>
        <taxon>Neoptera</taxon>
        <taxon>Paraneoptera</taxon>
        <taxon>Hemiptera</taxon>
        <taxon>Sternorrhyncha</taxon>
        <taxon>Aphidomorpha</taxon>
        <taxon>Aphidoidea</taxon>
        <taxon>Aphididae</taxon>
        <taxon>Macrosiphini</taxon>
        <taxon>Macrosiphum</taxon>
    </lineage>
</organism>
<sequence>MKKLGVHNPAVGSRGKEAAIADSLFPAAPVTNWDLAPSPAVLNIFQAFDQVRNSLEFTRTIPEFTPAELSRAPELSRDLHRVSRPDLQESPTRSSGLSRLPSIVMFSGY</sequence>
<accession>A0AAV0Y1Y0</accession>
<evidence type="ECO:0000313" key="3">
    <source>
        <dbReference type="Proteomes" id="UP001160148"/>
    </source>
</evidence>